<dbReference type="InterPro" id="IPR052723">
    <property type="entry name" value="Acyl-CoA_thioesterase_PaaI"/>
</dbReference>
<dbReference type="Pfam" id="PF03061">
    <property type="entry name" value="4HBT"/>
    <property type="match status" value="1"/>
</dbReference>
<dbReference type="PANTHER" id="PTHR42856">
    <property type="entry name" value="ACYL-COENZYME A THIOESTERASE PAAI"/>
    <property type="match status" value="1"/>
</dbReference>
<evidence type="ECO:0000259" key="2">
    <source>
        <dbReference type="Pfam" id="PF03061"/>
    </source>
</evidence>
<keyword evidence="1" id="KW-0378">Hydrolase</keyword>
<evidence type="ECO:0000313" key="3">
    <source>
        <dbReference type="EMBL" id="UJF35919.1"/>
    </source>
</evidence>
<dbReference type="PANTHER" id="PTHR42856:SF1">
    <property type="entry name" value="ACYL-COENZYME A THIOESTERASE PAAI"/>
    <property type="match status" value="1"/>
</dbReference>
<dbReference type="Gene3D" id="3.10.129.10">
    <property type="entry name" value="Hotdog Thioesterase"/>
    <property type="match status" value="1"/>
</dbReference>
<dbReference type="NCBIfam" id="TIGR00369">
    <property type="entry name" value="unchar_dom_1"/>
    <property type="match status" value="1"/>
</dbReference>
<dbReference type="InterPro" id="IPR003736">
    <property type="entry name" value="PAAI_dom"/>
</dbReference>
<dbReference type="EMBL" id="CP090978">
    <property type="protein sequence ID" value="UJF35919.1"/>
    <property type="molecule type" value="Genomic_DNA"/>
</dbReference>
<sequence length="137" mass="14960">MDSLSDQSARLQRMAELAEPTFWGYLGCEFVRLEEEVVEIALEAKSHHLNMIGIVHGGVLSSLLDNAMGVVVMAARPQDKVVTTNLNVTFVSPLKEGRLLVTAEIIHQSRKMITAQGRIVDQEGNLGTVGTGSFRVI</sequence>
<evidence type="ECO:0000313" key="4">
    <source>
        <dbReference type="Proteomes" id="UP001649230"/>
    </source>
</evidence>
<dbReference type="InterPro" id="IPR006683">
    <property type="entry name" value="Thioestr_dom"/>
</dbReference>
<reference evidence="3 4" key="1">
    <citation type="journal article" date="2024" name="Int. J. Syst. Evol. Microbiol.">
        <title>Paenibacillus hexagrammi sp. nov., a novel bacterium isolated from the gut content of Hexagrammos agrammus.</title>
        <authorList>
            <person name="Jung H.K."/>
            <person name="Kim D.G."/>
            <person name="Zin H."/>
            <person name="Park J."/>
            <person name="Jung H."/>
            <person name="Kim Y.O."/>
            <person name="Kong H.J."/>
            <person name="Kim J.W."/>
            <person name="Kim Y.S."/>
        </authorList>
    </citation>
    <scope>NUCLEOTIDE SEQUENCE [LARGE SCALE GENOMIC DNA]</scope>
    <source>
        <strain evidence="3 4">YPD9-1</strain>
    </source>
</reference>
<gene>
    <name evidence="3" type="ORF">L0M14_13035</name>
</gene>
<protein>
    <submittedName>
        <fullName evidence="3">PaaI family thioesterase</fullName>
    </submittedName>
</protein>
<dbReference type="RefSeq" id="WP_235122475.1">
    <property type="nucleotide sequence ID" value="NZ_CP090978.1"/>
</dbReference>
<keyword evidence="4" id="KW-1185">Reference proteome</keyword>
<dbReference type="Proteomes" id="UP001649230">
    <property type="component" value="Chromosome"/>
</dbReference>
<evidence type="ECO:0000256" key="1">
    <source>
        <dbReference type="ARBA" id="ARBA00022801"/>
    </source>
</evidence>
<feature type="domain" description="Thioesterase" evidence="2">
    <location>
        <begin position="53"/>
        <end position="127"/>
    </location>
</feature>
<organism evidence="3 4">
    <name type="scientific">Paenibacillus hexagrammi</name>
    <dbReference type="NCBI Taxonomy" id="2908839"/>
    <lineage>
        <taxon>Bacteria</taxon>
        <taxon>Bacillati</taxon>
        <taxon>Bacillota</taxon>
        <taxon>Bacilli</taxon>
        <taxon>Bacillales</taxon>
        <taxon>Paenibacillaceae</taxon>
        <taxon>Paenibacillus</taxon>
    </lineage>
</organism>
<dbReference type="SUPFAM" id="SSF54637">
    <property type="entry name" value="Thioesterase/thiol ester dehydrase-isomerase"/>
    <property type="match status" value="1"/>
</dbReference>
<dbReference type="CDD" id="cd03443">
    <property type="entry name" value="PaaI_thioesterase"/>
    <property type="match status" value="1"/>
</dbReference>
<proteinExistence type="predicted"/>
<name>A0ABY3SRN8_9BACL</name>
<accession>A0ABY3SRN8</accession>
<dbReference type="InterPro" id="IPR029069">
    <property type="entry name" value="HotDog_dom_sf"/>
</dbReference>